<organism evidence="9 10">
    <name type="scientific">Corynebacterium riegelii</name>
    <dbReference type="NCBI Taxonomy" id="156976"/>
    <lineage>
        <taxon>Bacteria</taxon>
        <taxon>Bacillati</taxon>
        <taxon>Actinomycetota</taxon>
        <taxon>Actinomycetes</taxon>
        <taxon>Mycobacteriales</taxon>
        <taxon>Corynebacteriaceae</taxon>
        <taxon>Corynebacterium</taxon>
    </lineage>
</organism>
<name>A0A0K1RD60_9CORY</name>
<dbReference type="PANTHER" id="PTHR42718">
    <property type="entry name" value="MAJOR FACILITATOR SUPERFAMILY MULTIDRUG TRANSPORTER MFSC"/>
    <property type="match status" value="1"/>
</dbReference>
<sequence>MITPSPFSDASEKRQRWMFFAIISLGLFMISLDNSIMYTALPSITEQLGASQSQALWIINAYPLVLSGLLLGTGTLGDRVGHRLMFMVGLIVFGAASLMAAFSPTPEMLIAARAFLGIGGATMMPATLALISLTFPYGQERNTAIGLWSAVAVVGNAMGPVIGGLLLAKFWWGSLFLINVPVVIIALVATALLAPPNVANKAKKWDATSSIYSLIALLGMTVAIKQAANPERTTVVMAAAVVAMLLFGLLFHYRQQRLTDPLLTLDIFRSPIFLGGVIAAGGSMFVFIGAELHTVQKLQLINGYSPLHAGLVIIAMALGALPASILGGANLHRIGFLPLVSGGFVGGGVGTLLLIAGEKTGSLPLEILALVLLGFSLGLVMSVASTAIIGSAPAHRSGMAAGVEEVAYEFGALITVAITGALMARWLALGEPTMGYEAAYVDAYQDVLWLVAGISLLFGLITWVCFYKNPKTASDLDSAT</sequence>
<dbReference type="InterPro" id="IPR020846">
    <property type="entry name" value="MFS_dom"/>
</dbReference>
<feature type="transmembrane region" description="Helical" evidence="7">
    <location>
        <begin position="114"/>
        <end position="135"/>
    </location>
</feature>
<dbReference type="Pfam" id="PF07690">
    <property type="entry name" value="MFS_1"/>
    <property type="match status" value="1"/>
</dbReference>
<feature type="transmembrane region" description="Helical" evidence="7">
    <location>
        <begin position="272"/>
        <end position="290"/>
    </location>
</feature>
<dbReference type="RefSeq" id="WP_052205650.1">
    <property type="nucleotide sequence ID" value="NZ_CP012342.1"/>
</dbReference>
<dbReference type="GO" id="GO:0022857">
    <property type="term" value="F:transmembrane transporter activity"/>
    <property type="evidence" value="ECO:0007669"/>
    <property type="project" value="InterPro"/>
</dbReference>
<feature type="transmembrane region" description="Helical" evidence="7">
    <location>
        <begin position="147"/>
        <end position="172"/>
    </location>
</feature>
<evidence type="ECO:0000259" key="8">
    <source>
        <dbReference type="PROSITE" id="PS50850"/>
    </source>
</evidence>
<dbReference type="Proteomes" id="UP000060016">
    <property type="component" value="Chromosome"/>
</dbReference>
<evidence type="ECO:0000256" key="6">
    <source>
        <dbReference type="ARBA" id="ARBA00023136"/>
    </source>
</evidence>
<feature type="transmembrane region" description="Helical" evidence="7">
    <location>
        <begin position="211"/>
        <end position="228"/>
    </location>
</feature>
<feature type="transmembrane region" description="Helical" evidence="7">
    <location>
        <begin position="336"/>
        <end position="355"/>
    </location>
</feature>
<dbReference type="InterPro" id="IPR036259">
    <property type="entry name" value="MFS_trans_sf"/>
</dbReference>
<dbReference type="PROSITE" id="PS50850">
    <property type="entry name" value="MFS"/>
    <property type="match status" value="1"/>
</dbReference>
<evidence type="ECO:0000256" key="2">
    <source>
        <dbReference type="ARBA" id="ARBA00022448"/>
    </source>
</evidence>
<evidence type="ECO:0000256" key="7">
    <source>
        <dbReference type="SAM" id="Phobius"/>
    </source>
</evidence>
<feature type="transmembrane region" description="Helical" evidence="7">
    <location>
        <begin position="367"/>
        <end position="394"/>
    </location>
</feature>
<feature type="transmembrane region" description="Helical" evidence="7">
    <location>
        <begin position="178"/>
        <end position="199"/>
    </location>
</feature>
<keyword evidence="5 7" id="KW-1133">Transmembrane helix</keyword>
<dbReference type="PATRIC" id="fig|156976.3.peg.1947"/>
<dbReference type="AlphaFoldDB" id="A0A0K1RD60"/>
<dbReference type="InterPro" id="IPR011701">
    <property type="entry name" value="MFS"/>
</dbReference>
<keyword evidence="2" id="KW-0813">Transport</keyword>
<feature type="transmembrane region" description="Helical" evidence="7">
    <location>
        <begin position="234"/>
        <end position="251"/>
    </location>
</feature>
<dbReference type="EMBL" id="CP012342">
    <property type="protein sequence ID" value="AKV59362.1"/>
    <property type="molecule type" value="Genomic_DNA"/>
</dbReference>
<gene>
    <name evidence="9" type="ORF">AK829_09685</name>
</gene>
<feature type="domain" description="Major facilitator superfamily (MFS) profile" evidence="8">
    <location>
        <begin position="19"/>
        <end position="470"/>
    </location>
</feature>
<feature type="transmembrane region" description="Helical" evidence="7">
    <location>
        <begin position="406"/>
        <end position="427"/>
    </location>
</feature>
<keyword evidence="10" id="KW-1185">Reference proteome</keyword>
<feature type="transmembrane region" description="Helical" evidence="7">
    <location>
        <begin position="447"/>
        <end position="466"/>
    </location>
</feature>
<reference evidence="9 10" key="1">
    <citation type="submission" date="2015-08" db="EMBL/GenBank/DDBJ databases">
        <authorList>
            <person name="Babu N.S."/>
            <person name="Beckwith C.J."/>
            <person name="Beseler K.G."/>
            <person name="Brison A."/>
            <person name="Carone J.V."/>
            <person name="Caskin T.P."/>
            <person name="Diamond M."/>
            <person name="Durham M.E."/>
            <person name="Foxe J.M."/>
            <person name="Go M."/>
            <person name="Henderson B.A."/>
            <person name="Jones I.B."/>
            <person name="McGettigan J.A."/>
            <person name="Micheletti S.J."/>
            <person name="Nasrallah M.E."/>
            <person name="Ortiz D."/>
            <person name="Piller C.R."/>
            <person name="Privatt S.R."/>
            <person name="Schneider S.L."/>
            <person name="Sharp S."/>
            <person name="Smith T.C."/>
            <person name="Stanton J.D."/>
            <person name="Ullery H.E."/>
            <person name="Wilson R.J."/>
            <person name="Serrano M.G."/>
            <person name="Buck G."/>
            <person name="Lee V."/>
            <person name="Wang Y."/>
            <person name="Carvalho R."/>
            <person name="Voegtly L."/>
            <person name="Shi R."/>
            <person name="Duckworth R."/>
            <person name="Johnson A."/>
            <person name="Loviza R."/>
            <person name="Walstead R."/>
            <person name="Shah Z."/>
            <person name="Kiflezghi M."/>
            <person name="Wade K."/>
            <person name="Ball S.L."/>
            <person name="Bradley K.W."/>
            <person name="Asai D.J."/>
            <person name="Bowman C.A."/>
            <person name="Russell D.A."/>
            <person name="Pope W.H."/>
            <person name="Jacobs-Sera D."/>
            <person name="Hendrix R.W."/>
            <person name="Hatfull G.F."/>
        </authorList>
    </citation>
    <scope>NUCLEOTIDE SEQUENCE [LARGE SCALE GENOMIC DNA]</scope>
    <source>
        <strain evidence="9 10">PUDD_83A45</strain>
    </source>
</reference>
<dbReference type="SUPFAM" id="SSF103473">
    <property type="entry name" value="MFS general substrate transporter"/>
    <property type="match status" value="1"/>
</dbReference>
<dbReference type="Gene3D" id="1.20.1250.20">
    <property type="entry name" value="MFS general substrate transporter like domains"/>
    <property type="match status" value="1"/>
</dbReference>
<dbReference type="STRING" id="156976.AK829_09685"/>
<dbReference type="PANTHER" id="PTHR42718:SF47">
    <property type="entry name" value="METHYL VIOLOGEN RESISTANCE PROTEIN SMVA"/>
    <property type="match status" value="1"/>
</dbReference>
<evidence type="ECO:0000256" key="1">
    <source>
        <dbReference type="ARBA" id="ARBA00004651"/>
    </source>
</evidence>
<comment type="subcellular location">
    <subcellularLocation>
        <location evidence="1">Cell membrane</location>
        <topology evidence="1">Multi-pass membrane protein</topology>
    </subcellularLocation>
</comment>
<evidence type="ECO:0000256" key="5">
    <source>
        <dbReference type="ARBA" id="ARBA00022989"/>
    </source>
</evidence>
<evidence type="ECO:0000313" key="10">
    <source>
        <dbReference type="Proteomes" id="UP000060016"/>
    </source>
</evidence>
<feature type="transmembrane region" description="Helical" evidence="7">
    <location>
        <begin position="84"/>
        <end position="102"/>
    </location>
</feature>
<dbReference type="KEGG" id="crie:AK829_09685"/>
<evidence type="ECO:0000256" key="4">
    <source>
        <dbReference type="ARBA" id="ARBA00022692"/>
    </source>
</evidence>
<dbReference type="CDD" id="cd17321">
    <property type="entry name" value="MFS_MMR_MDR_like"/>
    <property type="match status" value="1"/>
</dbReference>
<dbReference type="Gene3D" id="1.20.1720.10">
    <property type="entry name" value="Multidrug resistance protein D"/>
    <property type="match status" value="1"/>
</dbReference>
<keyword evidence="3" id="KW-1003">Cell membrane</keyword>
<feature type="transmembrane region" description="Helical" evidence="7">
    <location>
        <begin position="310"/>
        <end position="329"/>
    </location>
</feature>
<feature type="transmembrane region" description="Helical" evidence="7">
    <location>
        <begin position="17"/>
        <end position="41"/>
    </location>
</feature>
<evidence type="ECO:0000313" key="9">
    <source>
        <dbReference type="EMBL" id="AKV59362.1"/>
    </source>
</evidence>
<dbReference type="GO" id="GO:0005886">
    <property type="term" value="C:plasma membrane"/>
    <property type="evidence" value="ECO:0007669"/>
    <property type="project" value="UniProtKB-SubCell"/>
</dbReference>
<keyword evidence="4 7" id="KW-0812">Transmembrane</keyword>
<proteinExistence type="predicted"/>
<evidence type="ECO:0000256" key="3">
    <source>
        <dbReference type="ARBA" id="ARBA00022475"/>
    </source>
</evidence>
<protein>
    <recommendedName>
        <fullName evidence="8">Major facilitator superfamily (MFS) profile domain-containing protein</fullName>
    </recommendedName>
</protein>
<keyword evidence="6 7" id="KW-0472">Membrane</keyword>
<feature type="transmembrane region" description="Helical" evidence="7">
    <location>
        <begin position="53"/>
        <end position="72"/>
    </location>
</feature>
<accession>A0A0K1RD60</accession>